<dbReference type="AlphaFoldDB" id="A0A1S8YGV8"/>
<evidence type="ECO:0000313" key="2">
    <source>
        <dbReference type="Proteomes" id="UP000190667"/>
    </source>
</evidence>
<gene>
    <name evidence="1" type="ORF">BTJ39_19360</name>
</gene>
<protein>
    <submittedName>
        <fullName evidence="1">Uncharacterized protein</fullName>
    </submittedName>
</protein>
<sequence>MGMCTWTKIKSIDVSSVDKDTVSVKVKNFYFSAAEENVKPTVWHDGAESLLTCSKTKPAYDGIDLDIKRGQPTSGAELSAVQTYFAVCHSFKGDVEKAKVKFDY</sequence>
<reference evidence="1 2" key="1">
    <citation type="submission" date="2016-12" db="EMBL/GenBank/DDBJ databases">
        <title>Izhakiella australiana sp. nov. of genus Izhakiella isolated from Australian desert.</title>
        <authorList>
            <person name="Ji M."/>
        </authorList>
    </citation>
    <scope>NUCLEOTIDE SEQUENCE [LARGE SCALE GENOMIC DNA]</scope>
    <source>
        <strain evidence="1 2">D4N98</strain>
    </source>
</reference>
<keyword evidence="2" id="KW-1185">Reference proteome</keyword>
<organism evidence="1 2">
    <name type="scientific">Izhakiella australiensis</name>
    <dbReference type="NCBI Taxonomy" id="1926881"/>
    <lineage>
        <taxon>Bacteria</taxon>
        <taxon>Pseudomonadati</taxon>
        <taxon>Pseudomonadota</taxon>
        <taxon>Gammaproteobacteria</taxon>
        <taxon>Enterobacterales</taxon>
        <taxon>Erwiniaceae</taxon>
        <taxon>Izhakiella</taxon>
    </lineage>
</organism>
<dbReference type="EMBL" id="MRUL01000018">
    <property type="protein sequence ID" value="OON37976.1"/>
    <property type="molecule type" value="Genomic_DNA"/>
</dbReference>
<dbReference type="Proteomes" id="UP000190667">
    <property type="component" value="Unassembled WGS sequence"/>
</dbReference>
<accession>A0A1S8YGV8</accession>
<comment type="caution">
    <text evidence="1">The sequence shown here is derived from an EMBL/GenBank/DDBJ whole genome shotgun (WGS) entry which is preliminary data.</text>
</comment>
<evidence type="ECO:0000313" key="1">
    <source>
        <dbReference type="EMBL" id="OON37976.1"/>
    </source>
</evidence>
<name>A0A1S8YGV8_9GAMM</name>
<proteinExistence type="predicted"/>